<keyword evidence="1" id="KW-1133">Transmembrane helix</keyword>
<organism evidence="2 3">
    <name type="scientific">Leptobrachium leishanense</name>
    <name type="common">Leishan spiny toad</name>
    <dbReference type="NCBI Taxonomy" id="445787"/>
    <lineage>
        <taxon>Eukaryota</taxon>
        <taxon>Metazoa</taxon>
        <taxon>Chordata</taxon>
        <taxon>Craniata</taxon>
        <taxon>Vertebrata</taxon>
        <taxon>Euteleostomi</taxon>
        <taxon>Amphibia</taxon>
        <taxon>Batrachia</taxon>
        <taxon>Anura</taxon>
        <taxon>Pelobatoidea</taxon>
        <taxon>Megophryidae</taxon>
        <taxon>Leptobrachium</taxon>
    </lineage>
</organism>
<name>A0A8C5MPF3_9ANUR</name>
<sequence>YCELSNNIHNIQDFKAKMKRCFSVCFFLLKFVSFFFCLSHFRCFSSLSPFLLPGPSPEVCLLVPLLFKNILSIPLRASVR</sequence>
<protein>
    <submittedName>
        <fullName evidence="2">Uncharacterized protein</fullName>
    </submittedName>
</protein>
<dbReference type="AlphaFoldDB" id="A0A8C5MPF3"/>
<reference evidence="2" key="2">
    <citation type="submission" date="2025-09" db="UniProtKB">
        <authorList>
            <consortium name="Ensembl"/>
        </authorList>
    </citation>
    <scope>IDENTIFICATION</scope>
</reference>
<proteinExistence type="predicted"/>
<feature type="transmembrane region" description="Helical" evidence="1">
    <location>
        <begin position="21"/>
        <end position="41"/>
    </location>
</feature>
<dbReference type="Proteomes" id="UP000694569">
    <property type="component" value="Unplaced"/>
</dbReference>
<reference evidence="2" key="1">
    <citation type="submission" date="2025-08" db="UniProtKB">
        <authorList>
            <consortium name="Ensembl"/>
        </authorList>
    </citation>
    <scope>IDENTIFICATION</scope>
</reference>
<evidence type="ECO:0000313" key="3">
    <source>
        <dbReference type="Proteomes" id="UP000694569"/>
    </source>
</evidence>
<keyword evidence="1" id="KW-0472">Membrane</keyword>
<dbReference type="Ensembl" id="ENSLLET00000018367.1">
    <property type="protein sequence ID" value="ENSLLEP00000017682.1"/>
    <property type="gene ID" value="ENSLLEG00000011234.1"/>
</dbReference>
<evidence type="ECO:0000256" key="1">
    <source>
        <dbReference type="SAM" id="Phobius"/>
    </source>
</evidence>
<evidence type="ECO:0000313" key="2">
    <source>
        <dbReference type="Ensembl" id="ENSLLEP00000017682.1"/>
    </source>
</evidence>
<accession>A0A8C5MPF3</accession>
<keyword evidence="3" id="KW-1185">Reference proteome</keyword>
<keyword evidence="1" id="KW-0812">Transmembrane</keyword>
<dbReference type="GeneTree" id="ENSGT00900000143764"/>